<organism evidence="10 11">
    <name type="scientific">Dyadobacter frigoris</name>
    <dbReference type="NCBI Taxonomy" id="2576211"/>
    <lineage>
        <taxon>Bacteria</taxon>
        <taxon>Pseudomonadati</taxon>
        <taxon>Bacteroidota</taxon>
        <taxon>Cytophagia</taxon>
        <taxon>Cytophagales</taxon>
        <taxon>Spirosomataceae</taxon>
        <taxon>Dyadobacter</taxon>
    </lineage>
</organism>
<feature type="transmembrane region" description="Helical" evidence="6">
    <location>
        <begin position="493"/>
        <end position="514"/>
    </location>
</feature>
<dbReference type="PANTHER" id="PTHR32234:SF0">
    <property type="entry name" value="THIOL:DISULFIDE INTERCHANGE PROTEIN DSBD"/>
    <property type="match status" value="1"/>
</dbReference>
<dbReference type="SUPFAM" id="SSF52833">
    <property type="entry name" value="Thioredoxin-like"/>
    <property type="match status" value="1"/>
</dbReference>
<keyword evidence="4 6" id="KW-1133">Transmembrane helix</keyword>
<evidence type="ECO:0000313" key="11">
    <source>
        <dbReference type="Proteomes" id="UP000304900"/>
    </source>
</evidence>
<dbReference type="Pfam" id="PF13899">
    <property type="entry name" value="Thioredoxin_7"/>
    <property type="match status" value="1"/>
</dbReference>
<sequence>MNLSRQNQWYLLVLLLMIRSANCAAQILEPARWTYAVSKDQVKANDQLELIFNVRIDKNWYLYSSDFDADLGPMVTTFNFKPNMTYKLIGKIKPIHPKKKNSEVWAGIYTYFVNTAQFVQTVKILDKNYAINGNVEYQVCTEIDGKCIPFDQEFSFSNQEDIQNSAVRSPDKTIGSSHEIALDKSNAYLKDSTSKEKLSDIKILREEKQNLKPKPVPLTATGTKSYSLLSFMLLAFLAGMAALITPCVFPMIPMTVTFFTSNSKDRKSSIIKAFIFGFSIIAIYTLVGTIVSRINGPEFANWLSTHWLPNLLFFGIFIFFGLSFLGLFEIILPSSIVNKMDKEADKGGYYGIIFMAFTIVLVSFSCTGPIVGSILVESAGGAIVKPIAGMFSFSMAFAIPFTLFAIFPNWMKSLPKSGGWLNSVKVVLGFLELALALKFLSTADQVYHWQILDREVFLAIWIAVFSGMALYLLGKIRLPHDSEIKAIGVPRLVLGLLTISFVIYLIPGLLGAPLKSLSGFLPPMNTQDFNLTSKTAESSANVVSTLCEMPDNPASLSFPHGIQGYFELKQAIACAKKQNKPVLIDFTGHGCVNCRKMEERVWIEPQVLSKLKSEFVIAGLYIDEKTELPESKWYTSKYDNKIKKTIGSQNVDMQIIRFQNNAQPYYVILDPNTEDILVQPISYETNLSNFIGFLDTGIAKFKAKTTATLGER</sequence>
<dbReference type="GO" id="GO:0015035">
    <property type="term" value="F:protein-disulfide reductase activity"/>
    <property type="evidence" value="ECO:0007669"/>
    <property type="project" value="TreeGrafter"/>
</dbReference>
<feature type="transmembrane region" description="Helical" evidence="6">
    <location>
        <begin position="311"/>
        <end position="332"/>
    </location>
</feature>
<keyword evidence="2 6" id="KW-0812">Transmembrane</keyword>
<gene>
    <name evidence="10" type="ORF">FDK13_11025</name>
</gene>
<dbReference type="Gene3D" id="3.40.30.10">
    <property type="entry name" value="Glutaredoxin"/>
    <property type="match status" value="1"/>
</dbReference>
<feature type="domain" description="Thiol:disulfide interchange protein DsbD N-terminal" evidence="9">
    <location>
        <begin position="42"/>
        <end position="155"/>
    </location>
</feature>
<evidence type="ECO:0000256" key="3">
    <source>
        <dbReference type="ARBA" id="ARBA00022748"/>
    </source>
</evidence>
<evidence type="ECO:0000259" key="9">
    <source>
        <dbReference type="Pfam" id="PF11412"/>
    </source>
</evidence>
<feature type="transmembrane region" description="Helical" evidence="6">
    <location>
        <begin position="270"/>
        <end position="291"/>
    </location>
</feature>
<feature type="signal peptide" evidence="7">
    <location>
        <begin position="1"/>
        <end position="25"/>
    </location>
</feature>
<evidence type="ECO:0000256" key="7">
    <source>
        <dbReference type="SAM" id="SignalP"/>
    </source>
</evidence>
<dbReference type="AlphaFoldDB" id="A0A4U6D8A8"/>
<feature type="transmembrane region" description="Helical" evidence="6">
    <location>
        <begin position="387"/>
        <end position="407"/>
    </location>
</feature>
<dbReference type="GO" id="GO:0016020">
    <property type="term" value="C:membrane"/>
    <property type="evidence" value="ECO:0007669"/>
    <property type="project" value="UniProtKB-SubCell"/>
</dbReference>
<dbReference type="Proteomes" id="UP000304900">
    <property type="component" value="Unassembled WGS sequence"/>
</dbReference>
<dbReference type="PANTHER" id="PTHR32234">
    <property type="entry name" value="THIOL:DISULFIDE INTERCHANGE PROTEIN DSBD"/>
    <property type="match status" value="1"/>
</dbReference>
<protein>
    <submittedName>
        <fullName evidence="10">Disulfide bond formation protein DsbD</fullName>
    </submittedName>
</protein>
<feature type="transmembrane region" description="Helical" evidence="6">
    <location>
        <begin position="456"/>
        <end position="473"/>
    </location>
</feature>
<comment type="subcellular location">
    <subcellularLocation>
        <location evidence="1">Membrane</location>
        <topology evidence="1">Multi-pass membrane protein</topology>
    </subcellularLocation>
</comment>
<evidence type="ECO:0000313" key="10">
    <source>
        <dbReference type="EMBL" id="TKT92487.1"/>
    </source>
</evidence>
<dbReference type="GO" id="GO:0017004">
    <property type="term" value="P:cytochrome complex assembly"/>
    <property type="evidence" value="ECO:0007669"/>
    <property type="project" value="UniProtKB-KW"/>
</dbReference>
<feature type="domain" description="Cytochrome C biogenesis protein transmembrane" evidence="8">
    <location>
        <begin position="232"/>
        <end position="441"/>
    </location>
</feature>
<comment type="caution">
    <text evidence="10">The sequence shown here is derived from an EMBL/GenBank/DDBJ whole genome shotgun (WGS) entry which is preliminary data.</text>
</comment>
<feature type="transmembrane region" description="Helical" evidence="6">
    <location>
        <begin position="226"/>
        <end position="249"/>
    </location>
</feature>
<dbReference type="InterPro" id="IPR003834">
    <property type="entry name" value="Cyt_c_assmbl_TM_dom"/>
</dbReference>
<dbReference type="RefSeq" id="WP_137340032.1">
    <property type="nucleotide sequence ID" value="NZ_BSQH01000014.1"/>
</dbReference>
<keyword evidence="7" id="KW-0732">Signal</keyword>
<feature type="chain" id="PRO_5020921193" evidence="7">
    <location>
        <begin position="26"/>
        <end position="712"/>
    </location>
</feature>
<name>A0A4U6D8A8_9BACT</name>
<dbReference type="InterPro" id="IPR036249">
    <property type="entry name" value="Thioredoxin-like_sf"/>
</dbReference>
<dbReference type="OrthoDB" id="9811036at2"/>
<evidence type="ECO:0000256" key="6">
    <source>
        <dbReference type="SAM" id="Phobius"/>
    </source>
</evidence>
<dbReference type="EMBL" id="SZVO01000004">
    <property type="protein sequence ID" value="TKT92487.1"/>
    <property type="molecule type" value="Genomic_DNA"/>
</dbReference>
<dbReference type="InterPro" id="IPR028250">
    <property type="entry name" value="DsbDN"/>
</dbReference>
<evidence type="ECO:0000256" key="2">
    <source>
        <dbReference type="ARBA" id="ARBA00022692"/>
    </source>
</evidence>
<evidence type="ECO:0000259" key="8">
    <source>
        <dbReference type="Pfam" id="PF02683"/>
    </source>
</evidence>
<evidence type="ECO:0000256" key="1">
    <source>
        <dbReference type="ARBA" id="ARBA00004141"/>
    </source>
</evidence>
<keyword evidence="3" id="KW-0201">Cytochrome c-type biogenesis</keyword>
<feature type="transmembrane region" description="Helical" evidence="6">
    <location>
        <begin position="419"/>
        <end position="436"/>
    </location>
</feature>
<dbReference type="Pfam" id="PF02683">
    <property type="entry name" value="DsbD_TM"/>
    <property type="match status" value="1"/>
</dbReference>
<dbReference type="Pfam" id="PF11412">
    <property type="entry name" value="DsbD_N"/>
    <property type="match status" value="1"/>
</dbReference>
<keyword evidence="5 6" id="KW-0472">Membrane</keyword>
<evidence type="ECO:0000256" key="5">
    <source>
        <dbReference type="ARBA" id="ARBA00023136"/>
    </source>
</evidence>
<reference evidence="10 11" key="1">
    <citation type="submission" date="2019-05" db="EMBL/GenBank/DDBJ databases">
        <title>Dyadobacter AR-3-8 sp. nov., isolated from arctic soil.</title>
        <authorList>
            <person name="Chaudhary D.K."/>
        </authorList>
    </citation>
    <scope>NUCLEOTIDE SEQUENCE [LARGE SCALE GENOMIC DNA]</scope>
    <source>
        <strain evidence="10 11">AR-3-8</strain>
    </source>
</reference>
<accession>A0A4U6D8A8</accession>
<feature type="transmembrane region" description="Helical" evidence="6">
    <location>
        <begin position="352"/>
        <end position="375"/>
    </location>
</feature>
<dbReference type="GO" id="GO:0045454">
    <property type="term" value="P:cell redox homeostasis"/>
    <property type="evidence" value="ECO:0007669"/>
    <property type="project" value="TreeGrafter"/>
</dbReference>
<keyword evidence="11" id="KW-1185">Reference proteome</keyword>
<proteinExistence type="predicted"/>
<evidence type="ECO:0000256" key="4">
    <source>
        <dbReference type="ARBA" id="ARBA00022989"/>
    </source>
</evidence>